<keyword evidence="3" id="KW-0812">Transmembrane</keyword>
<evidence type="ECO:0000256" key="3">
    <source>
        <dbReference type="SAM" id="Phobius"/>
    </source>
</evidence>
<keyword evidence="7" id="KW-1185">Reference proteome</keyword>
<dbReference type="EMBL" id="OX395126">
    <property type="protein sequence ID" value="CAI5762948.1"/>
    <property type="molecule type" value="Genomic_DNA"/>
</dbReference>
<dbReference type="SUPFAM" id="SSF48726">
    <property type="entry name" value="Immunoglobulin"/>
    <property type="match status" value="1"/>
</dbReference>
<dbReference type="InterPro" id="IPR036179">
    <property type="entry name" value="Ig-like_dom_sf"/>
</dbReference>
<protein>
    <submittedName>
        <fullName evidence="6">Ig lambda-2 chain C region</fullName>
    </submittedName>
</protein>
<accession>A0AA35JQP0</accession>
<keyword evidence="3" id="KW-1133">Transmembrane helix</keyword>
<sequence>MAAGLPQSRCGLFQHLLFSLWALQGGLVTSNPGVKVTQHPSVVSKRQGLVTSTSGVEVTQHPPLANKWQGETLELSCDVHQNTYHYYCAAPKDASPSESKEGRRARKEPSRRAGSSREDFARGAREAAVLCEQAYFADTGTQLIVEDENCQRSQPTVHLLGPVCHKDHVTLVCVAQGFPYEWPIDVSWKRDAQEVTHLSFATDPVRTLNGTCNFGVSSRLSMTAAEWQERHVYSCHVRQGNITEAEESMEREPSQQPASTVLEFQSSLHTGQLIFLLLVVKSFAYGTALGIYTACKKKTGL</sequence>
<gene>
    <name evidence="6" type="ORF">PODLI_1B038440</name>
</gene>
<feature type="compositionally biased region" description="Basic and acidic residues" evidence="2">
    <location>
        <begin position="98"/>
        <end position="119"/>
    </location>
</feature>
<feature type="domain" description="Ig-like" evidence="5">
    <location>
        <begin position="155"/>
        <end position="254"/>
    </location>
</feature>
<feature type="chain" id="PRO_5041311292" evidence="4">
    <location>
        <begin position="31"/>
        <end position="301"/>
    </location>
</feature>
<dbReference type="Gene3D" id="2.60.40.10">
    <property type="entry name" value="Immunoglobulins"/>
    <property type="match status" value="1"/>
</dbReference>
<keyword evidence="3" id="KW-0472">Membrane</keyword>
<dbReference type="Proteomes" id="UP001178461">
    <property type="component" value="Chromosome 1"/>
</dbReference>
<evidence type="ECO:0000313" key="7">
    <source>
        <dbReference type="Proteomes" id="UP001178461"/>
    </source>
</evidence>
<dbReference type="InterPro" id="IPR050380">
    <property type="entry name" value="Immune_Resp_Modulators"/>
</dbReference>
<organism evidence="6 7">
    <name type="scientific">Podarcis lilfordi</name>
    <name type="common">Lilford's wall lizard</name>
    <dbReference type="NCBI Taxonomy" id="74358"/>
    <lineage>
        <taxon>Eukaryota</taxon>
        <taxon>Metazoa</taxon>
        <taxon>Chordata</taxon>
        <taxon>Craniata</taxon>
        <taxon>Vertebrata</taxon>
        <taxon>Euteleostomi</taxon>
        <taxon>Lepidosauria</taxon>
        <taxon>Squamata</taxon>
        <taxon>Bifurcata</taxon>
        <taxon>Unidentata</taxon>
        <taxon>Episquamata</taxon>
        <taxon>Laterata</taxon>
        <taxon>Lacertibaenia</taxon>
        <taxon>Lacertidae</taxon>
        <taxon>Podarcis</taxon>
    </lineage>
</organism>
<dbReference type="InterPro" id="IPR003597">
    <property type="entry name" value="Ig_C1-set"/>
</dbReference>
<feature type="region of interest" description="Disordered" evidence="2">
    <location>
        <begin position="92"/>
        <end position="119"/>
    </location>
</feature>
<evidence type="ECO:0000259" key="5">
    <source>
        <dbReference type="PROSITE" id="PS50835"/>
    </source>
</evidence>
<dbReference type="SMART" id="SM00407">
    <property type="entry name" value="IGc1"/>
    <property type="match status" value="1"/>
</dbReference>
<evidence type="ECO:0000313" key="6">
    <source>
        <dbReference type="EMBL" id="CAI5762948.1"/>
    </source>
</evidence>
<evidence type="ECO:0000256" key="4">
    <source>
        <dbReference type="SAM" id="SignalP"/>
    </source>
</evidence>
<name>A0AA35JQP0_9SAUR</name>
<evidence type="ECO:0000256" key="2">
    <source>
        <dbReference type="SAM" id="MobiDB-lite"/>
    </source>
</evidence>
<reference evidence="6" key="1">
    <citation type="submission" date="2022-12" db="EMBL/GenBank/DDBJ databases">
        <authorList>
            <person name="Alioto T."/>
            <person name="Alioto T."/>
            <person name="Gomez Garrido J."/>
        </authorList>
    </citation>
    <scope>NUCLEOTIDE SEQUENCE</scope>
</reference>
<dbReference type="InterPro" id="IPR013783">
    <property type="entry name" value="Ig-like_fold"/>
</dbReference>
<dbReference type="AlphaFoldDB" id="A0AA35JQP0"/>
<dbReference type="PANTHER" id="PTHR23411">
    <property type="entry name" value="TAPASIN"/>
    <property type="match status" value="1"/>
</dbReference>
<feature type="signal peptide" evidence="4">
    <location>
        <begin position="1"/>
        <end position="30"/>
    </location>
</feature>
<evidence type="ECO:0000256" key="1">
    <source>
        <dbReference type="ARBA" id="ARBA00023319"/>
    </source>
</evidence>
<keyword evidence="4" id="KW-0732">Signal</keyword>
<proteinExistence type="predicted"/>
<keyword evidence="1" id="KW-0393">Immunoglobulin domain</keyword>
<dbReference type="PROSITE" id="PS50835">
    <property type="entry name" value="IG_LIKE"/>
    <property type="match status" value="1"/>
</dbReference>
<dbReference type="InterPro" id="IPR007110">
    <property type="entry name" value="Ig-like_dom"/>
</dbReference>
<dbReference type="Pfam" id="PF07654">
    <property type="entry name" value="C1-set"/>
    <property type="match status" value="1"/>
</dbReference>
<feature type="transmembrane region" description="Helical" evidence="3">
    <location>
        <begin position="273"/>
        <end position="295"/>
    </location>
</feature>